<dbReference type="EMBL" id="ANIY01005719">
    <property type="protein sequence ID" value="ETP27575.1"/>
    <property type="molecule type" value="Genomic_DNA"/>
</dbReference>
<organism evidence="1 2">
    <name type="scientific">Phytophthora nicotianae P10297</name>
    <dbReference type="NCBI Taxonomy" id="1317064"/>
    <lineage>
        <taxon>Eukaryota</taxon>
        <taxon>Sar</taxon>
        <taxon>Stramenopiles</taxon>
        <taxon>Oomycota</taxon>
        <taxon>Peronosporomycetes</taxon>
        <taxon>Peronosporales</taxon>
        <taxon>Peronosporaceae</taxon>
        <taxon>Phytophthora</taxon>
    </lineage>
</organism>
<comment type="caution">
    <text evidence="1">The sequence shown here is derived from an EMBL/GenBank/DDBJ whole genome shotgun (WGS) entry which is preliminary data.</text>
</comment>
<accession>W2XXK2</accession>
<protein>
    <submittedName>
        <fullName evidence="1">Uncharacterized protein</fullName>
    </submittedName>
</protein>
<evidence type="ECO:0000313" key="2">
    <source>
        <dbReference type="Proteomes" id="UP000018948"/>
    </source>
</evidence>
<feature type="non-terminal residue" evidence="1">
    <location>
        <position position="111"/>
    </location>
</feature>
<dbReference type="AlphaFoldDB" id="W2XXK2"/>
<sequence>MLLQAQQGRLARKGYYVGFVFNEEAAKGTIMRRLLQQHEERFTKRPKYYQDTSKGDKENNYTAPVVNSSIYSDNENTYAAPVMNFPSHSSSQYVAADALPHHVPSFVAASH</sequence>
<gene>
    <name evidence="1" type="ORF">F442_23150</name>
</gene>
<reference evidence="1 2" key="1">
    <citation type="submission" date="2013-11" db="EMBL/GenBank/DDBJ databases">
        <title>The Genome Sequence of Phytophthora parasitica P10297.</title>
        <authorList>
            <consortium name="The Broad Institute Genomics Platform"/>
            <person name="Russ C."/>
            <person name="Tyler B."/>
            <person name="Panabieres F."/>
            <person name="Shan W."/>
            <person name="Tripathy S."/>
            <person name="Grunwald N."/>
            <person name="Machado M."/>
            <person name="Johnson C.S."/>
            <person name="Walker B."/>
            <person name="Young S.K."/>
            <person name="Zeng Q."/>
            <person name="Gargeya S."/>
            <person name="Fitzgerald M."/>
            <person name="Haas B."/>
            <person name="Abouelleil A."/>
            <person name="Allen A.W."/>
            <person name="Alvarado L."/>
            <person name="Arachchi H.M."/>
            <person name="Berlin A.M."/>
            <person name="Chapman S.B."/>
            <person name="Gainer-Dewar J."/>
            <person name="Goldberg J."/>
            <person name="Griggs A."/>
            <person name="Gujja S."/>
            <person name="Hansen M."/>
            <person name="Howarth C."/>
            <person name="Imamovic A."/>
            <person name="Ireland A."/>
            <person name="Larimer J."/>
            <person name="McCowan C."/>
            <person name="Murphy C."/>
            <person name="Pearson M."/>
            <person name="Poon T.W."/>
            <person name="Priest M."/>
            <person name="Roberts A."/>
            <person name="Saif S."/>
            <person name="Shea T."/>
            <person name="Sisk P."/>
            <person name="Sykes S."/>
            <person name="Wortman J."/>
            <person name="Nusbaum C."/>
            <person name="Birren B."/>
        </authorList>
    </citation>
    <scope>NUCLEOTIDE SEQUENCE [LARGE SCALE GENOMIC DNA]</scope>
    <source>
        <strain evidence="1 2">P10297</strain>
    </source>
</reference>
<dbReference type="Proteomes" id="UP000018948">
    <property type="component" value="Unassembled WGS sequence"/>
</dbReference>
<evidence type="ECO:0000313" key="1">
    <source>
        <dbReference type="EMBL" id="ETP27575.1"/>
    </source>
</evidence>
<name>W2XXK2_PHYNI</name>
<proteinExistence type="predicted"/>